<dbReference type="InterPro" id="IPR023395">
    <property type="entry name" value="MCP_dom_sf"/>
</dbReference>
<evidence type="ECO:0000256" key="7">
    <source>
        <dbReference type="ARBA" id="ARBA00023136"/>
    </source>
</evidence>
<accession>A0A3P7LXX2</accession>
<dbReference type="SUPFAM" id="SSF103506">
    <property type="entry name" value="Mitochondrial carrier"/>
    <property type="match status" value="1"/>
</dbReference>
<dbReference type="Pfam" id="PF00153">
    <property type="entry name" value="Mito_carr"/>
    <property type="match status" value="2"/>
</dbReference>
<dbReference type="OrthoDB" id="276989at2759"/>
<evidence type="ECO:0000313" key="12">
    <source>
        <dbReference type="Proteomes" id="UP000270094"/>
    </source>
</evidence>
<evidence type="ECO:0000256" key="4">
    <source>
        <dbReference type="ARBA" id="ARBA00022692"/>
    </source>
</evidence>
<dbReference type="InterPro" id="IPR018108">
    <property type="entry name" value="MCP_transmembrane"/>
</dbReference>
<keyword evidence="6 10" id="KW-1133">Transmembrane helix</keyword>
<keyword evidence="4 8" id="KW-0812">Transmembrane</keyword>
<dbReference type="GO" id="GO:0016020">
    <property type="term" value="C:membrane"/>
    <property type="evidence" value="ECO:0007669"/>
    <property type="project" value="UniProtKB-SubCell"/>
</dbReference>
<evidence type="ECO:0000313" key="11">
    <source>
        <dbReference type="EMBL" id="VDM83958.1"/>
    </source>
</evidence>
<gene>
    <name evidence="11" type="ORF">SVUK_LOCUS18956</name>
</gene>
<comment type="similarity">
    <text evidence="2 9">Belongs to the mitochondrial carrier (TC 2.A.29) family.</text>
</comment>
<organism evidence="11 12">
    <name type="scientific">Strongylus vulgaris</name>
    <name type="common">Blood worm</name>
    <dbReference type="NCBI Taxonomy" id="40348"/>
    <lineage>
        <taxon>Eukaryota</taxon>
        <taxon>Metazoa</taxon>
        <taxon>Ecdysozoa</taxon>
        <taxon>Nematoda</taxon>
        <taxon>Chromadorea</taxon>
        <taxon>Rhabditida</taxon>
        <taxon>Rhabditina</taxon>
        <taxon>Rhabditomorpha</taxon>
        <taxon>Strongyloidea</taxon>
        <taxon>Strongylidae</taxon>
        <taxon>Strongylus</taxon>
    </lineage>
</organism>
<keyword evidence="7 8" id="KW-0472">Membrane</keyword>
<evidence type="ECO:0000256" key="1">
    <source>
        <dbReference type="ARBA" id="ARBA00004141"/>
    </source>
</evidence>
<proteinExistence type="inferred from homology"/>
<feature type="transmembrane region" description="Helical" evidence="10">
    <location>
        <begin position="47"/>
        <end position="70"/>
    </location>
</feature>
<keyword evidence="3 9" id="KW-0813">Transport</keyword>
<evidence type="ECO:0000256" key="10">
    <source>
        <dbReference type="SAM" id="Phobius"/>
    </source>
</evidence>
<evidence type="ECO:0000256" key="5">
    <source>
        <dbReference type="ARBA" id="ARBA00022737"/>
    </source>
</evidence>
<protein>
    <submittedName>
        <fullName evidence="11">Uncharacterized protein</fullName>
    </submittedName>
</protein>
<feature type="repeat" description="Solcar" evidence="8">
    <location>
        <begin position="6"/>
        <end position="76"/>
    </location>
</feature>
<dbReference type="Proteomes" id="UP000270094">
    <property type="component" value="Unassembled WGS sequence"/>
</dbReference>
<keyword evidence="5" id="KW-0677">Repeat</keyword>
<dbReference type="PANTHER" id="PTHR45667">
    <property type="entry name" value="S-ADENOSYLMETHIONINE MITOCHONDRIAL CARRIER PROTEIN"/>
    <property type="match status" value="1"/>
</dbReference>
<dbReference type="PROSITE" id="PS50920">
    <property type="entry name" value="SOLCAR"/>
    <property type="match status" value="2"/>
</dbReference>
<evidence type="ECO:0000256" key="9">
    <source>
        <dbReference type="RuleBase" id="RU000488"/>
    </source>
</evidence>
<sequence>MAEDIPRWLICGAGAGLAVDLGLYPLDTIKTRLQSKQGFFAAGGFKHIYSGMGSVAIGSAPGAALFFMTYRSVNGLFRKESSYLFCLQLIADSLVHAFSATIAEVVACAVRVPTELVKQRLQASAKQALSDVCREIYKSNRLRGFYRGYLSTIAREIPFSIIEFPLWEFLKMKLAKNRVSGLL</sequence>
<evidence type="ECO:0000256" key="6">
    <source>
        <dbReference type="ARBA" id="ARBA00022989"/>
    </source>
</evidence>
<feature type="repeat" description="Solcar" evidence="8">
    <location>
        <begin position="91"/>
        <end position="173"/>
    </location>
</feature>
<dbReference type="EMBL" id="UYYB01126535">
    <property type="protein sequence ID" value="VDM83958.1"/>
    <property type="molecule type" value="Genomic_DNA"/>
</dbReference>
<feature type="transmembrane region" description="Helical" evidence="10">
    <location>
        <begin position="6"/>
        <end position="26"/>
    </location>
</feature>
<dbReference type="AlphaFoldDB" id="A0A3P7LXX2"/>
<evidence type="ECO:0000256" key="2">
    <source>
        <dbReference type="ARBA" id="ARBA00006375"/>
    </source>
</evidence>
<evidence type="ECO:0000256" key="8">
    <source>
        <dbReference type="PROSITE-ProRule" id="PRU00282"/>
    </source>
</evidence>
<reference evidence="11 12" key="1">
    <citation type="submission" date="2018-11" db="EMBL/GenBank/DDBJ databases">
        <authorList>
            <consortium name="Pathogen Informatics"/>
        </authorList>
    </citation>
    <scope>NUCLEOTIDE SEQUENCE [LARGE SCALE GENOMIC DNA]</scope>
</reference>
<evidence type="ECO:0000256" key="3">
    <source>
        <dbReference type="ARBA" id="ARBA00022448"/>
    </source>
</evidence>
<keyword evidence="12" id="KW-1185">Reference proteome</keyword>
<comment type="subcellular location">
    <subcellularLocation>
        <location evidence="1">Membrane</location>
        <topology evidence="1">Multi-pass membrane protein</topology>
    </subcellularLocation>
</comment>
<dbReference type="Gene3D" id="1.50.40.10">
    <property type="entry name" value="Mitochondrial carrier domain"/>
    <property type="match status" value="1"/>
</dbReference>
<name>A0A3P7LXX2_STRVU</name>